<feature type="transmembrane region" description="Helical" evidence="1">
    <location>
        <begin position="300"/>
        <end position="318"/>
    </location>
</feature>
<gene>
    <name evidence="2" type="ORF">DY130_01095</name>
</gene>
<dbReference type="EMBL" id="QUBG01000001">
    <property type="protein sequence ID" value="TPR46140.1"/>
    <property type="molecule type" value="Genomic_DNA"/>
</dbReference>
<feature type="transmembrane region" description="Helical" evidence="1">
    <location>
        <begin position="47"/>
        <end position="65"/>
    </location>
</feature>
<organism evidence="2 3">
    <name type="scientific">Apilactobacillus micheneri</name>
    <dbReference type="NCBI Taxonomy" id="1899430"/>
    <lineage>
        <taxon>Bacteria</taxon>
        <taxon>Bacillati</taxon>
        <taxon>Bacillota</taxon>
        <taxon>Bacilli</taxon>
        <taxon>Lactobacillales</taxon>
        <taxon>Lactobacillaceae</taxon>
        <taxon>Apilactobacillus</taxon>
    </lineage>
</organism>
<dbReference type="Proteomes" id="UP000784700">
    <property type="component" value="Unassembled WGS sequence"/>
</dbReference>
<proteinExistence type="predicted"/>
<evidence type="ECO:0000313" key="2">
    <source>
        <dbReference type="EMBL" id="TPR46140.1"/>
    </source>
</evidence>
<feature type="transmembrane region" description="Helical" evidence="1">
    <location>
        <begin position="262"/>
        <end position="288"/>
    </location>
</feature>
<sequence>MQKAIKKLWPYLLISLVAILILLPQIVTGSYILGVDSIFHMNRFYEAAMQIKTGHFSYFLSIYGYQQSGRIINALYGPLAAYFNGLLLIIAGNWVRFQILSSLLVMIIGGSLMYHLAIRTRISKIYSLVVAIVYMLSYIVMGWIVGNQFTGLAAALLPWLLNAGFDMVDYKKINVLRLALPMTFMLQTHIMTSLIGALALIPFFIVGYLETDNRRKMLLNAIYSVLITLCLTANVWYGMIQIDFTNHALPVAPQLDMNSDSIAFLGHNVFVLPSMYSLILILTTIYFIYNWKKISTYRRIIFITGILFFWISSTFFPWQFLDDRFPSISYLIQMPRRFTVITFVLLIICFGVMINDSFKNKWLNYVKYLGTFVIVVLIALNAAKSVQNGVKAYFSPEVVQNDYNLNYHTHDTDKIRRSLYDKDTGKVLKYLTKSTPDYLPVQYKVTPFNYFNYHPYGSYTEQIIDDSVSVKKHVNKAGHLILTWHSNNNDKIQLPIVKYKDSNIILNGKHISDVSLTNIGSVIVNSKVGENQLEIYYHGSKLLIMMLWVTVISWIILISYTMYRYLYKLKKAL</sequence>
<feature type="transmembrane region" description="Helical" evidence="1">
    <location>
        <begin position="221"/>
        <end position="242"/>
    </location>
</feature>
<feature type="transmembrane region" description="Helical" evidence="1">
    <location>
        <begin position="125"/>
        <end position="146"/>
    </location>
</feature>
<dbReference type="AlphaFoldDB" id="A0A9Q8MUP4"/>
<name>A0A9Q8MUP4_9LACO</name>
<feature type="transmembrane region" description="Helical" evidence="1">
    <location>
        <begin position="72"/>
        <end position="91"/>
    </location>
</feature>
<evidence type="ECO:0008006" key="4">
    <source>
        <dbReference type="Google" id="ProtNLM"/>
    </source>
</evidence>
<feature type="transmembrane region" description="Helical" evidence="1">
    <location>
        <begin position="97"/>
        <end position="118"/>
    </location>
</feature>
<comment type="caution">
    <text evidence="2">The sequence shown here is derived from an EMBL/GenBank/DDBJ whole genome shotgun (WGS) entry which is preliminary data.</text>
</comment>
<feature type="transmembrane region" description="Helical" evidence="1">
    <location>
        <begin position="12"/>
        <end position="35"/>
    </location>
</feature>
<reference evidence="2" key="1">
    <citation type="submission" date="2018-08" db="EMBL/GenBank/DDBJ databases">
        <title>Comparative genomics of wild bee and flower associated Lactobacillus reveals potential adaptation to the bee host.</title>
        <authorList>
            <person name="Vuong H.Q."/>
            <person name="Mcfrederick Q.S."/>
        </authorList>
    </citation>
    <scope>NUCLEOTIDE SEQUENCE</scope>
    <source>
        <strain evidence="2">HV_63</strain>
    </source>
</reference>
<feature type="transmembrane region" description="Helical" evidence="1">
    <location>
        <begin position="365"/>
        <end position="383"/>
    </location>
</feature>
<evidence type="ECO:0000256" key="1">
    <source>
        <dbReference type="SAM" id="Phobius"/>
    </source>
</evidence>
<keyword evidence="1" id="KW-0812">Transmembrane</keyword>
<keyword evidence="1" id="KW-0472">Membrane</keyword>
<evidence type="ECO:0000313" key="3">
    <source>
        <dbReference type="Proteomes" id="UP000784700"/>
    </source>
</evidence>
<dbReference type="RefSeq" id="WP_140934314.1">
    <property type="nucleotide sequence ID" value="NZ_QUBF01000001.1"/>
</dbReference>
<protein>
    <recommendedName>
        <fullName evidence="4">Membrane protein YfhO</fullName>
    </recommendedName>
</protein>
<feature type="transmembrane region" description="Helical" evidence="1">
    <location>
        <begin position="338"/>
        <end position="358"/>
    </location>
</feature>
<feature type="transmembrane region" description="Helical" evidence="1">
    <location>
        <begin position="190"/>
        <end position="209"/>
    </location>
</feature>
<feature type="transmembrane region" description="Helical" evidence="1">
    <location>
        <begin position="542"/>
        <end position="563"/>
    </location>
</feature>
<keyword evidence="1" id="KW-1133">Transmembrane helix</keyword>
<accession>A0A9Q8MUP4</accession>
<dbReference type="GeneID" id="58107720"/>